<feature type="region of interest" description="Disordered" evidence="1">
    <location>
        <begin position="47"/>
        <end position="76"/>
    </location>
</feature>
<organism evidence="2 3">
    <name type="scientific">Pochonia chlamydosporia 170</name>
    <dbReference type="NCBI Taxonomy" id="1380566"/>
    <lineage>
        <taxon>Eukaryota</taxon>
        <taxon>Fungi</taxon>
        <taxon>Dikarya</taxon>
        <taxon>Ascomycota</taxon>
        <taxon>Pezizomycotina</taxon>
        <taxon>Sordariomycetes</taxon>
        <taxon>Hypocreomycetidae</taxon>
        <taxon>Hypocreales</taxon>
        <taxon>Clavicipitaceae</taxon>
        <taxon>Pochonia</taxon>
    </lineage>
</organism>
<evidence type="ECO:0000313" key="2">
    <source>
        <dbReference type="EMBL" id="OWT43576.1"/>
    </source>
</evidence>
<dbReference type="AlphaFoldDB" id="A0A219AS25"/>
<dbReference type="KEGG" id="pchm:VFPPC_18697"/>
<reference evidence="2 3" key="1">
    <citation type="journal article" date="2016" name="PLoS Pathog.">
        <title>Biosynthesis of antibiotic leucinostatins in bio-control fungus Purpureocillium lilacinum and their inhibition on phytophthora revealed by genome mining.</title>
        <authorList>
            <person name="Wang G."/>
            <person name="Liu Z."/>
            <person name="Lin R."/>
            <person name="Li E."/>
            <person name="Mao Z."/>
            <person name="Ling J."/>
            <person name="Yang Y."/>
            <person name="Yin W.B."/>
            <person name="Xie B."/>
        </authorList>
    </citation>
    <scope>NUCLEOTIDE SEQUENCE [LARGE SCALE GENOMIC DNA]</scope>
    <source>
        <strain evidence="2">170</strain>
    </source>
</reference>
<accession>A0A219AS25</accession>
<protein>
    <submittedName>
        <fullName evidence="2">Uncharacterized protein</fullName>
    </submittedName>
</protein>
<gene>
    <name evidence="2" type="ORF">VFPPC_18697</name>
</gene>
<evidence type="ECO:0000313" key="3">
    <source>
        <dbReference type="Proteomes" id="UP000078397"/>
    </source>
</evidence>
<dbReference type="EMBL" id="LSBJ02000001">
    <property type="protein sequence ID" value="OWT43576.1"/>
    <property type="molecule type" value="Genomic_DNA"/>
</dbReference>
<dbReference type="RefSeq" id="XP_022285987.1">
    <property type="nucleotide sequence ID" value="XM_022430269.1"/>
</dbReference>
<evidence type="ECO:0000256" key="1">
    <source>
        <dbReference type="SAM" id="MobiDB-lite"/>
    </source>
</evidence>
<sequence>MTEYPESDVRQLIAQASEWLLNLEEKYATMPHLNMRMKRWERDSCSNDKRSRLCPPPLLPPKKAANKGRKRTGNTTKGCITNMMRVSKVMSLRVVIGRCRIENKQKFQTIAFVCKIVSSEPLFILLLPHSSRKVDGCHGRICLFYLWNAVKLFNRCVSESEWPFRGSSRLA</sequence>
<dbReference type="GeneID" id="33937390"/>
<name>A0A219AS25_METCM</name>
<dbReference type="Proteomes" id="UP000078397">
    <property type="component" value="Unassembled WGS sequence"/>
</dbReference>
<keyword evidence="3" id="KW-1185">Reference proteome</keyword>
<comment type="caution">
    <text evidence="2">The sequence shown here is derived from an EMBL/GenBank/DDBJ whole genome shotgun (WGS) entry which is preliminary data.</text>
</comment>
<proteinExistence type="predicted"/>